<keyword evidence="5 6" id="KW-0788">Thiol protease</keyword>
<dbReference type="GO" id="GO:0005737">
    <property type="term" value="C:cytoplasm"/>
    <property type="evidence" value="ECO:0007669"/>
    <property type="project" value="TreeGrafter"/>
</dbReference>
<evidence type="ECO:0000259" key="9">
    <source>
        <dbReference type="PROSITE" id="PS52048"/>
    </source>
</evidence>
<dbReference type="PANTHER" id="PTHR10589:SF29">
    <property type="entry name" value="UBIQUITIN CARBOXYL-TERMINAL HYDROLASE"/>
    <property type="match status" value="1"/>
</dbReference>
<dbReference type="PROSITE" id="PS52048">
    <property type="entry name" value="UCH_DOMAIN"/>
    <property type="match status" value="1"/>
</dbReference>
<feature type="site" description="Transition state stabilizer" evidence="6">
    <location>
        <position position="114"/>
    </location>
</feature>
<dbReference type="Proteomes" id="UP000310066">
    <property type="component" value="Unassembled WGS sequence"/>
</dbReference>
<feature type="region of interest" description="Disordered" evidence="8">
    <location>
        <begin position="1"/>
        <end position="37"/>
    </location>
</feature>
<feature type="compositionally biased region" description="Basic residues" evidence="8">
    <location>
        <begin position="233"/>
        <end position="244"/>
    </location>
</feature>
<organism evidence="10 11">
    <name type="scientific">Friedmanniomyces endolithicus</name>
    <dbReference type="NCBI Taxonomy" id="329885"/>
    <lineage>
        <taxon>Eukaryota</taxon>
        <taxon>Fungi</taxon>
        <taxon>Dikarya</taxon>
        <taxon>Ascomycota</taxon>
        <taxon>Pezizomycotina</taxon>
        <taxon>Dothideomycetes</taxon>
        <taxon>Dothideomycetidae</taxon>
        <taxon>Mycosphaerellales</taxon>
        <taxon>Teratosphaeriaceae</taxon>
        <taxon>Friedmanniomyces</taxon>
    </lineage>
</organism>
<dbReference type="InterPro" id="IPR038765">
    <property type="entry name" value="Papain-like_cys_pep_sf"/>
</dbReference>
<dbReference type="EC" id="3.4.19.12" evidence="7"/>
<proteinExistence type="inferred from homology"/>
<evidence type="ECO:0000256" key="1">
    <source>
        <dbReference type="ARBA" id="ARBA00000707"/>
    </source>
</evidence>
<accession>A0A4V5N8N3</accession>
<evidence type="ECO:0000256" key="6">
    <source>
        <dbReference type="PROSITE-ProRule" id="PRU01393"/>
    </source>
</evidence>
<comment type="catalytic activity">
    <reaction evidence="1 6 7">
        <text>Thiol-dependent hydrolysis of ester, thioester, amide, peptide and isopeptide bonds formed by the C-terminal Gly of ubiquitin (a 76-residue protein attached to proteins as an intracellular targeting signal).</text>
        <dbReference type="EC" id="3.4.19.12"/>
    </reaction>
</comment>
<keyword evidence="4 6" id="KW-0378">Hydrolase</keyword>
<feature type="domain" description="UCH catalytic" evidence="9">
    <location>
        <begin position="40"/>
        <end position="375"/>
    </location>
</feature>
<dbReference type="SUPFAM" id="SSF54001">
    <property type="entry name" value="Cysteine proteinases"/>
    <property type="match status" value="2"/>
</dbReference>
<dbReference type="InterPro" id="IPR036959">
    <property type="entry name" value="Peptidase_C12_UCH_sf"/>
</dbReference>
<dbReference type="Gene3D" id="3.40.532.10">
    <property type="entry name" value="Peptidase C12, ubiquitin carboxyl-terminal hydrolase"/>
    <property type="match status" value="1"/>
</dbReference>
<feature type="active site" description="Nucleophile" evidence="6">
    <location>
        <position position="120"/>
    </location>
</feature>
<feature type="site" description="Important for enzyme activity" evidence="6">
    <location>
        <position position="327"/>
    </location>
</feature>
<evidence type="ECO:0000256" key="7">
    <source>
        <dbReference type="RuleBase" id="RU361215"/>
    </source>
</evidence>
<dbReference type="EMBL" id="NAJP01000015">
    <property type="protein sequence ID" value="TKA44299.1"/>
    <property type="molecule type" value="Genomic_DNA"/>
</dbReference>
<evidence type="ECO:0000313" key="11">
    <source>
        <dbReference type="Proteomes" id="UP000310066"/>
    </source>
</evidence>
<sequence>MPPKRGSKRKAIKSIGVATANGDAGDAPQSTAPDRTTWPGWVEMESEPAFFNVMLSEMGVKGLRVQEVYDMDEALLLTLPQPVHALIFLFRYKAAEDQQQQNDDCPKEVWFANQTPDFACATFALLNIVNNVPGLHLGSELQKFKDFTDDMDPLSRGDAVDSFDFVKRIHNSFARDNDLLQADLHIKGKNSKYRKRQATARANAARAARRNEEMAMRKPPLQEKSPNAVHARVSGRAKRPTSKKSPKESTPDDGPDDAYKSPSRSKVTAISEAEDDEKPSNGLRRSKREPKPRKPDLVSTAQHDSDDADGFHFVAYMPINGNVWKLDGLDSFPQIVGPFSEDTGGWMQIAQPHLVGRMDQYAASEIQFNLMAIVHDPLVGEKAALVENVKMLQAFDRKLDAFSDDWREIDGADTKKVVVTTASTEYGITAEDLGTSESTADIVTKREEEHDLLQLIQLRKEVVIQQTGLRAAVRDSLEATRSDEEKARHRRHGYGTFVRSWLGALAEQEVLSSITED</sequence>
<evidence type="ECO:0000256" key="2">
    <source>
        <dbReference type="ARBA" id="ARBA00022670"/>
    </source>
</evidence>
<feature type="compositionally biased region" description="Basic residues" evidence="8">
    <location>
        <begin position="1"/>
        <end position="12"/>
    </location>
</feature>
<keyword evidence="3 6" id="KW-0833">Ubl conjugation pathway</keyword>
<dbReference type="PANTHER" id="PTHR10589">
    <property type="entry name" value="UBIQUITIN CARBOXYL-TERMINAL HYDROLASE"/>
    <property type="match status" value="1"/>
</dbReference>
<protein>
    <recommendedName>
        <fullName evidence="7">Ubiquitin carboxyl-terminal hydrolase</fullName>
        <ecNumber evidence="7">3.4.19.12</ecNumber>
    </recommendedName>
</protein>
<evidence type="ECO:0000256" key="8">
    <source>
        <dbReference type="SAM" id="MobiDB-lite"/>
    </source>
</evidence>
<dbReference type="PRINTS" id="PR00707">
    <property type="entry name" value="UBCTHYDRLASE"/>
</dbReference>
<dbReference type="OrthoDB" id="1924260at2759"/>
<evidence type="ECO:0000313" key="10">
    <source>
        <dbReference type="EMBL" id="TKA44299.1"/>
    </source>
</evidence>
<gene>
    <name evidence="10" type="ORF">B0A54_05042</name>
</gene>
<comment type="similarity">
    <text evidence="6 7">Belongs to the peptidase C12 family.</text>
</comment>
<feature type="active site" description="Proton donor" evidence="6">
    <location>
        <position position="312"/>
    </location>
</feature>
<keyword evidence="2 6" id="KW-0645">Protease</keyword>
<dbReference type="GO" id="GO:0006511">
    <property type="term" value="P:ubiquitin-dependent protein catabolic process"/>
    <property type="evidence" value="ECO:0007669"/>
    <property type="project" value="UniProtKB-UniRule"/>
</dbReference>
<dbReference type="STRING" id="329885.A0A4V5N8N3"/>
<evidence type="ECO:0000256" key="3">
    <source>
        <dbReference type="ARBA" id="ARBA00022786"/>
    </source>
</evidence>
<dbReference type="GO" id="GO:0004843">
    <property type="term" value="F:cysteine-type deubiquitinase activity"/>
    <property type="evidence" value="ECO:0007669"/>
    <property type="project" value="UniProtKB-UniRule"/>
</dbReference>
<name>A0A4V5N8N3_9PEZI</name>
<dbReference type="GO" id="GO:0016579">
    <property type="term" value="P:protein deubiquitination"/>
    <property type="evidence" value="ECO:0007669"/>
    <property type="project" value="TreeGrafter"/>
</dbReference>
<evidence type="ECO:0000256" key="5">
    <source>
        <dbReference type="ARBA" id="ARBA00022807"/>
    </source>
</evidence>
<feature type="region of interest" description="Disordered" evidence="8">
    <location>
        <begin position="190"/>
        <end position="304"/>
    </location>
</feature>
<dbReference type="InterPro" id="IPR001578">
    <property type="entry name" value="Peptidase_C12_UCH"/>
</dbReference>
<dbReference type="AlphaFoldDB" id="A0A4V5N8N3"/>
<reference evidence="10 11" key="1">
    <citation type="submission" date="2017-03" db="EMBL/GenBank/DDBJ databases">
        <title>Genomes of endolithic fungi from Antarctica.</title>
        <authorList>
            <person name="Coleine C."/>
            <person name="Masonjones S."/>
            <person name="Stajich J.E."/>
        </authorList>
    </citation>
    <scope>NUCLEOTIDE SEQUENCE [LARGE SCALE GENOMIC DNA]</scope>
    <source>
        <strain evidence="10 11">CCFEE 5311</strain>
    </source>
</reference>
<comment type="caution">
    <text evidence="10">The sequence shown here is derived from an EMBL/GenBank/DDBJ whole genome shotgun (WGS) entry which is preliminary data.</text>
</comment>
<evidence type="ECO:0000256" key="4">
    <source>
        <dbReference type="ARBA" id="ARBA00022801"/>
    </source>
</evidence>
<dbReference type="Pfam" id="PF01088">
    <property type="entry name" value="Peptidase_C12"/>
    <property type="match status" value="1"/>
</dbReference>